<feature type="compositionally biased region" description="Low complexity" evidence="1">
    <location>
        <begin position="301"/>
        <end position="311"/>
    </location>
</feature>
<reference evidence="2" key="1">
    <citation type="submission" date="2015-06" db="UniProtKB">
        <authorList>
            <consortium name="EnsemblPlants"/>
        </authorList>
    </citation>
    <scope>IDENTIFICATION</scope>
</reference>
<dbReference type="PANTHER" id="PTHR47067">
    <property type="entry name" value="TPX2 (TARGETING PROTEIN FOR XKLP2) PROTEIN FAMILY-RELATED"/>
    <property type="match status" value="1"/>
</dbReference>
<evidence type="ECO:0008006" key="3">
    <source>
        <dbReference type="Google" id="ProtNLM"/>
    </source>
</evidence>
<feature type="region of interest" description="Disordered" evidence="1">
    <location>
        <begin position="234"/>
        <end position="340"/>
    </location>
</feature>
<feature type="region of interest" description="Disordered" evidence="1">
    <location>
        <begin position="103"/>
        <end position="135"/>
    </location>
</feature>
<feature type="region of interest" description="Disordered" evidence="1">
    <location>
        <begin position="646"/>
        <end position="761"/>
    </location>
</feature>
<accession>M8C529</accession>
<feature type="region of interest" description="Disordered" evidence="1">
    <location>
        <begin position="371"/>
        <end position="447"/>
    </location>
</feature>
<feature type="compositionally biased region" description="Basic and acidic residues" evidence="1">
    <location>
        <begin position="513"/>
        <end position="526"/>
    </location>
</feature>
<evidence type="ECO:0000313" key="2">
    <source>
        <dbReference type="EnsemblPlants" id="EMT22142"/>
    </source>
</evidence>
<proteinExistence type="predicted"/>
<sequence>MATEVNQNCFAWPHEESSGQGSSQACLGTTQVFDHGSISFGRFDLESLAWEKWSVFTNDRRTEEFVKFNGLVAKKKAYFEEYFKRIRELKALEQQNQQTELNLEYSGDGSDSSQTGEDEPVAKHASPTGSGTHVDDSIGQIAAETTPEHQLGCYKDHNESISNGISTMTRSSSVGGLQIIGEETGENASSDKQNAKCGQDDLVMPNEATMTPKRIIEKCSRISQASKIIPKTVKMTSSYNPDHTFVSKGPESAKPIVINQKTKPGNIQSLRNPKAATTNVIGTTGRTKRVPKEDPGAIALRRPSSAASQRPSTRERRPVTRDGSRNPAGMASSCRPSTAERRLATRDLAANQTNIASPCRPSTAERRAITKELAPKHANVATPRRPSTADRRPITKEPAPNNANIATPRRPSTHDRRLTTKEPAAPKHANIATPQRPSTAERRPARREMAPKLAGIASPCWPSTAERRPVARGIAEKNADVVTLRRPSTAERRPIKREAAPKHADVVPLRRPSTAERRPVTRDTGLKHANVGNPCCPSTPERCLSRGNAAKHADVVITPCRPSTGERRAIAKENTLKLDPKTPIRLRAMPGDSNGAMATAATPQKAITRNLVKTSKPEMKSYAKESSVNLPPRKVLTSNVGANRVVENIRKPNKQGIQETVGSRVFASKNATPLQTGSAKTRVPNPPPPPPPRRASQSPSKPSPNKLSVGGRKPKEVAARGVLGTRYGEAAGQQRDGDSDTRYGEAAGQQRDGDSDEWLDW</sequence>
<dbReference type="PANTHER" id="PTHR47067:SF25">
    <property type="entry name" value="OS05G0420500 PROTEIN"/>
    <property type="match status" value="1"/>
</dbReference>
<protein>
    <recommendedName>
        <fullName evidence="3">TPX2 C-terminal domain-containing protein</fullName>
    </recommendedName>
</protein>
<dbReference type="AlphaFoldDB" id="M8C529"/>
<evidence type="ECO:0000256" key="1">
    <source>
        <dbReference type="SAM" id="MobiDB-lite"/>
    </source>
</evidence>
<feature type="compositionally biased region" description="Polar residues" evidence="1">
    <location>
        <begin position="669"/>
        <end position="679"/>
    </location>
</feature>
<organism evidence="2">
    <name type="scientific">Aegilops tauschii</name>
    <name type="common">Tausch's goatgrass</name>
    <name type="synonym">Aegilops squarrosa</name>
    <dbReference type="NCBI Taxonomy" id="37682"/>
    <lineage>
        <taxon>Eukaryota</taxon>
        <taxon>Viridiplantae</taxon>
        <taxon>Streptophyta</taxon>
        <taxon>Embryophyta</taxon>
        <taxon>Tracheophyta</taxon>
        <taxon>Spermatophyta</taxon>
        <taxon>Magnoliopsida</taxon>
        <taxon>Liliopsida</taxon>
        <taxon>Poales</taxon>
        <taxon>Poaceae</taxon>
        <taxon>BOP clade</taxon>
        <taxon>Pooideae</taxon>
        <taxon>Triticodae</taxon>
        <taxon>Triticeae</taxon>
        <taxon>Triticinae</taxon>
        <taxon>Aegilops</taxon>
    </lineage>
</organism>
<feature type="compositionally biased region" description="Basic and acidic residues" evidence="1">
    <location>
        <begin position="488"/>
        <end position="505"/>
    </location>
</feature>
<feature type="compositionally biased region" description="Basic and acidic residues" evidence="1">
    <location>
        <begin position="312"/>
        <end position="324"/>
    </location>
</feature>
<feature type="compositionally biased region" description="Pro residues" evidence="1">
    <location>
        <begin position="684"/>
        <end position="693"/>
    </location>
</feature>
<feature type="compositionally biased region" description="Polar residues" evidence="1">
    <location>
        <begin position="259"/>
        <end position="285"/>
    </location>
</feature>
<feature type="compositionally biased region" description="Low complexity" evidence="1">
    <location>
        <begin position="694"/>
        <end position="704"/>
    </location>
</feature>
<dbReference type="InterPro" id="IPR044216">
    <property type="entry name" value="WDL7"/>
</dbReference>
<dbReference type="EnsemblPlants" id="EMT22142">
    <property type="protein sequence ID" value="EMT22142"/>
    <property type="gene ID" value="F775_27450"/>
</dbReference>
<name>M8C529_AEGTA</name>
<feature type="region of interest" description="Disordered" evidence="1">
    <location>
        <begin position="481"/>
        <end position="529"/>
    </location>
</feature>
<feature type="region of interest" description="Disordered" evidence="1">
    <location>
        <begin position="184"/>
        <end position="208"/>
    </location>
</feature>